<dbReference type="Proteomes" id="UP001057877">
    <property type="component" value="Chromosome"/>
</dbReference>
<feature type="domain" description="Alpha-L-rhamnosidase C-terminal" evidence="1">
    <location>
        <begin position="647"/>
        <end position="693"/>
    </location>
</feature>
<dbReference type="InterPro" id="IPR035398">
    <property type="entry name" value="Bac_rhamnosid_C"/>
</dbReference>
<dbReference type="SUPFAM" id="SSF48208">
    <property type="entry name" value="Six-hairpin glycosidases"/>
    <property type="match status" value="1"/>
</dbReference>
<dbReference type="RefSeq" id="WP_258383611.1">
    <property type="nucleotide sequence ID" value="NZ_CP091430.1"/>
</dbReference>
<organism evidence="2 3">
    <name type="scientific">Paenibacillus spongiae</name>
    <dbReference type="NCBI Taxonomy" id="2909671"/>
    <lineage>
        <taxon>Bacteria</taxon>
        <taxon>Bacillati</taxon>
        <taxon>Bacillota</taxon>
        <taxon>Bacilli</taxon>
        <taxon>Bacillales</taxon>
        <taxon>Paenibacillaceae</taxon>
        <taxon>Paenibacillus</taxon>
    </lineage>
</organism>
<dbReference type="PANTHER" id="PTHR34987">
    <property type="entry name" value="C, PUTATIVE (AFU_ORTHOLOGUE AFUA_3G02880)-RELATED"/>
    <property type="match status" value="1"/>
</dbReference>
<gene>
    <name evidence="2" type="ORF">L1F29_18825</name>
</gene>
<dbReference type="Gene3D" id="2.60.420.10">
    <property type="entry name" value="Maltose phosphorylase, domain 3"/>
    <property type="match status" value="1"/>
</dbReference>
<protein>
    <submittedName>
        <fullName evidence="2">Alpha-L-rhamnosidase</fullName>
    </submittedName>
</protein>
<dbReference type="Gene3D" id="1.50.10.10">
    <property type="match status" value="2"/>
</dbReference>
<dbReference type="Pfam" id="PF17390">
    <property type="entry name" value="Bac_rhamnosid_C"/>
    <property type="match status" value="1"/>
</dbReference>
<dbReference type="InterPro" id="IPR008928">
    <property type="entry name" value="6-hairpin_glycosidase_sf"/>
</dbReference>
<name>A0ABY5S5C2_9BACL</name>
<evidence type="ECO:0000259" key="1">
    <source>
        <dbReference type="Pfam" id="PF17390"/>
    </source>
</evidence>
<evidence type="ECO:0000313" key="3">
    <source>
        <dbReference type="Proteomes" id="UP001057877"/>
    </source>
</evidence>
<keyword evidence="3" id="KW-1185">Reference proteome</keyword>
<sequence length="704" mass="80339">MLTASKIYPALVPSWIWHPNRAKQKQIRLNKLFKLEKDTEGLELFLACTGAAEAEIDGKRVGILEDHPRHGTMFTKLEVPFNLTKGQHTLSISVSCSEPMPVVPISIHLFDRSVGCIAYLQGDGLWIVTDQTWSAGDQPAEVVCRLGEEPYGDLDNGPDWFVAGGYGDMTTEPVTQINLLSSKGMNIALTDSSIELTGKAETDFRFEAERSERHLFYHLLKQNEWKIFRTAQNQTDLSSTPQAIIDLTEELNVRFRLRNRGDQPLSLLMNGAESLHELEHYDSCITEYIQLPGYGEFVTLPQGMRYVQVFVGGAPGQDIRIEIDCEAVGVPLAQIGSIQTNLPVLDQIFEVSAHTNKVCHQVGLWDGIKRDRLNWAYDFYMAGKADYMLWDDYTILKRAIHELGRTPYGYWMNSIPSYTLWWVIGMWEYYLHTADKTFVLEMKEYLQTHVKWVEDNVDKQTGRFFNPSQAFIEWVPMNEQESWACLNAILKLMKSSVQSLTSFVPELEIHADWPDPVFDEDEFLQDDSALITPLIGIVCGYISEESAMRFLDYYKVQDPITPLSAYWLAECYSKYGRHQEAWEVIEEVWGTMLKDGATTFWESVVMSPQSDYHDSQTTYTNYNSYRMSLCHSWASTPVTWISKFLLGVQPAEPGYASVHFQPNAVIGLTECKGTVSTPRGPLAVEWRLNEGVMEKSMHFVKEKI</sequence>
<reference evidence="2" key="1">
    <citation type="submission" date="2022-01" db="EMBL/GenBank/DDBJ databases">
        <title>Paenibacillus spongiae sp. nov., isolated from marine sponge.</title>
        <authorList>
            <person name="Li Z."/>
            <person name="Zhang M."/>
        </authorList>
    </citation>
    <scope>NUCLEOTIDE SEQUENCE</scope>
    <source>
        <strain evidence="2">PHS-Z3</strain>
    </source>
</reference>
<evidence type="ECO:0000313" key="2">
    <source>
        <dbReference type="EMBL" id="UVI27523.1"/>
    </source>
</evidence>
<dbReference type="EMBL" id="CP091430">
    <property type="protein sequence ID" value="UVI27523.1"/>
    <property type="molecule type" value="Genomic_DNA"/>
</dbReference>
<accession>A0ABY5S5C2</accession>
<dbReference type="PANTHER" id="PTHR34987:SF4">
    <property type="entry name" value="ALPHA-L-RHAMNOSIDASE C-TERMINAL DOMAIN-CONTAINING PROTEIN"/>
    <property type="match status" value="1"/>
</dbReference>
<dbReference type="Gene3D" id="2.60.120.260">
    <property type="entry name" value="Galactose-binding domain-like"/>
    <property type="match status" value="1"/>
</dbReference>
<dbReference type="InterPro" id="IPR012341">
    <property type="entry name" value="6hp_glycosidase-like_sf"/>
</dbReference>
<proteinExistence type="predicted"/>